<evidence type="ECO:0000313" key="2">
    <source>
        <dbReference type="Proteomes" id="UP000252586"/>
    </source>
</evidence>
<dbReference type="RefSeq" id="WP_067514225.1">
    <property type="nucleotide sequence ID" value="NZ_QNRE01000029.1"/>
</dbReference>
<accession>A0A366CWS4</accession>
<dbReference type="AlphaFoldDB" id="A0A366CWS4"/>
<dbReference type="EMBL" id="QNRE01000029">
    <property type="protein sequence ID" value="RBO79931.1"/>
    <property type="molecule type" value="Genomic_DNA"/>
</dbReference>
<comment type="caution">
    <text evidence="1">The sequence shown here is derived from an EMBL/GenBank/DDBJ whole genome shotgun (WGS) entry which is preliminary data.</text>
</comment>
<reference evidence="1 2" key="1">
    <citation type="submission" date="2018-06" db="EMBL/GenBank/DDBJ databases">
        <title>Genomic Encyclopedia of Type Strains, Phase IV (KMG-IV): sequencing the most valuable type-strain genomes for metagenomic binning, comparative biology and taxonomic classification.</title>
        <authorList>
            <person name="Goeker M."/>
        </authorList>
    </citation>
    <scope>NUCLEOTIDE SEQUENCE [LARGE SCALE GENOMIC DNA]</scope>
    <source>
        <strain evidence="1 2">DSM 44599</strain>
    </source>
</reference>
<protein>
    <submittedName>
        <fullName evidence="1">Uncharacterized protein</fullName>
    </submittedName>
</protein>
<dbReference type="STRING" id="1210090.GCA_001613185_06663"/>
<name>A0A366CWS4_9NOCA</name>
<sequence>MTLVVTAPSEAAVRKMLASDDFGQELQPRAGTVPLTSGGALPHSTLLAPLSFRKVWAVLHVLDENGRIARGSVQPGDGPVAELESLCKQEYCAAGDRLNLLDDGKGRDRYCGSCADTRSADEHSR</sequence>
<proteinExistence type="predicted"/>
<evidence type="ECO:0000313" key="1">
    <source>
        <dbReference type="EMBL" id="RBO79931.1"/>
    </source>
</evidence>
<keyword evidence="2" id="KW-1185">Reference proteome</keyword>
<gene>
    <name evidence="1" type="ORF">DFR74_1297</name>
</gene>
<dbReference type="Proteomes" id="UP000252586">
    <property type="component" value="Unassembled WGS sequence"/>
</dbReference>
<organism evidence="1 2">
    <name type="scientific">Nocardia puris</name>
    <dbReference type="NCBI Taxonomy" id="208602"/>
    <lineage>
        <taxon>Bacteria</taxon>
        <taxon>Bacillati</taxon>
        <taxon>Actinomycetota</taxon>
        <taxon>Actinomycetes</taxon>
        <taxon>Mycobacteriales</taxon>
        <taxon>Nocardiaceae</taxon>
        <taxon>Nocardia</taxon>
    </lineage>
</organism>